<dbReference type="PANTHER" id="PTHR45947">
    <property type="entry name" value="SULFOQUINOVOSYL TRANSFERASE SQD2"/>
    <property type="match status" value="1"/>
</dbReference>
<evidence type="ECO:0000313" key="4">
    <source>
        <dbReference type="Proteomes" id="UP000189777"/>
    </source>
</evidence>
<dbReference type="AlphaFoldDB" id="A0A1T5IEW5"/>
<dbReference type="GO" id="GO:0016758">
    <property type="term" value="F:hexosyltransferase activity"/>
    <property type="evidence" value="ECO:0007669"/>
    <property type="project" value="TreeGrafter"/>
</dbReference>
<dbReference type="Gene3D" id="3.90.550.10">
    <property type="entry name" value="Spore Coat Polysaccharide Biosynthesis Protein SpsA, Chain A"/>
    <property type="match status" value="1"/>
</dbReference>
<dbReference type="CDD" id="cd03801">
    <property type="entry name" value="GT4_PimA-like"/>
    <property type="match status" value="1"/>
</dbReference>
<dbReference type="SUPFAM" id="SSF53448">
    <property type="entry name" value="Nucleotide-diphospho-sugar transferases"/>
    <property type="match status" value="1"/>
</dbReference>
<dbReference type="PANTHER" id="PTHR45947:SF3">
    <property type="entry name" value="SULFOQUINOVOSYL TRANSFERASE SQD2"/>
    <property type="match status" value="1"/>
</dbReference>
<dbReference type="InterPro" id="IPR001173">
    <property type="entry name" value="Glyco_trans_2-like"/>
</dbReference>
<dbReference type="Gene3D" id="3.40.50.2000">
    <property type="entry name" value="Glycogen Phosphorylase B"/>
    <property type="match status" value="2"/>
</dbReference>
<organism evidence="3 4">
    <name type="scientific">Krasilnikoviella flava</name>
    <dbReference type="NCBI Taxonomy" id="526729"/>
    <lineage>
        <taxon>Bacteria</taxon>
        <taxon>Bacillati</taxon>
        <taxon>Actinomycetota</taxon>
        <taxon>Actinomycetes</taxon>
        <taxon>Micrococcales</taxon>
        <taxon>Promicromonosporaceae</taxon>
        <taxon>Krasilnikoviella</taxon>
    </lineage>
</organism>
<keyword evidence="4" id="KW-1185">Reference proteome</keyword>
<dbReference type="InterPro" id="IPR029044">
    <property type="entry name" value="Nucleotide-diphossugar_trans"/>
</dbReference>
<evidence type="ECO:0000259" key="2">
    <source>
        <dbReference type="Pfam" id="PF00535"/>
    </source>
</evidence>
<sequence length="675" mass="72592">MRVLRISHSAVVDAWRGREVELRRHGDHVRVLTAAVWDEGGRDVRPSPAPDEELETARTLGRHPALFLYDPRALWRVLGEPWDVLDIHEEPVALATAEILGLRAVRRFVDAARGRRARPAPYLLYSAQNLLKRYPWPFRALEAAALRGAAAVVTCNHDAARIVRYKGARGLVQRIPLGLDTTRFTPSTARADDPAPGRVRVGYAGRLTTQKGVDVLLAAVARDESLGLVVAGAGPEEVRLRRAAAPLGDRVTFLGPLDTDDLPAFYRGLDVLVVPSVETPGLAEQFGRVVVEAMACGTPVVATRVGSVPDVVAGAGVLVAPGDPAALLDGIRQATRPQTARVLRLAGLDRARECSWPEVAGRYRAVYAACRGTTTDDHGVTARGGADHRPAPRIEVVVVAYGRPELLRAALEPLAGTFPLTVVDNSSDPRHRAITEACGGVYHDPGRNLGFAAAVNMALAHRQDPGADVFLLNPDAVVGPDAVAALHDALHADPGLASVGPAQVDGDGRPGRVVWPFPSPARAWLEAAGLGRFRIPGERSFVIGSALLVRAEALRSVGALDERFFLYAEETDWAYRADRRGWRHAVVETTKVLHEGAGTSTDDRVRELHFHASQERYLRKHYGAAGWAAARAALVAGAALRSAALRGPGRRHAQRRLRTYLGGPTALEGREVAAS</sequence>
<protein>
    <recommendedName>
        <fullName evidence="1">D-inositol 3-phosphate glycosyltransferase</fullName>
    </recommendedName>
</protein>
<gene>
    <name evidence="3" type="ORF">SAMN04324258_0420</name>
</gene>
<name>A0A1T5IEW5_9MICO</name>
<evidence type="ECO:0000313" key="3">
    <source>
        <dbReference type="EMBL" id="SKC37563.1"/>
    </source>
</evidence>
<dbReference type="Proteomes" id="UP000189777">
    <property type="component" value="Unassembled WGS sequence"/>
</dbReference>
<keyword evidence="3" id="KW-0808">Transferase</keyword>
<dbReference type="InterPro" id="IPR050194">
    <property type="entry name" value="Glycosyltransferase_grp1"/>
</dbReference>
<proteinExistence type="predicted"/>
<feature type="domain" description="Glycosyltransferase 2-like" evidence="2">
    <location>
        <begin position="396"/>
        <end position="556"/>
    </location>
</feature>
<accession>A0A1T5IEW5</accession>
<reference evidence="3 4" key="1">
    <citation type="submission" date="2017-02" db="EMBL/GenBank/DDBJ databases">
        <authorList>
            <person name="Peterson S.W."/>
        </authorList>
    </citation>
    <scope>NUCLEOTIDE SEQUENCE [LARGE SCALE GENOMIC DNA]</scope>
    <source>
        <strain evidence="3 4">DSM 21481</strain>
    </source>
</reference>
<dbReference type="SUPFAM" id="SSF53756">
    <property type="entry name" value="UDP-Glycosyltransferase/glycogen phosphorylase"/>
    <property type="match status" value="1"/>
</dbReference>
<dbReference type="EMBL" id="FUZQ01000001">
    <property type="protein sequence ID" value="SKC37563.1"/>
    <property type="molecule type" value="Genomic_DNA"/>
</dbReference>
<dbReference type="Pfam" id="PF00535">
    <property type="entry name" value="Glycos_transf_2"/>
    <property type="match status" value="1"/>
</dbReference>
<dbReference type="STRING" id="526729.SAMN04324258_0420"/>
<dbReference type="RefSeq" id="WP_245806867.1">
    <property type="nucleotide sequence ID" value="NZ_FUZQ01000001.1"/>
</dbReference>
<dbReference type="Pfam" id="PF13692">
    <property type="entry name" value="Glyco_trans_1_4"/>
    <property type="match status" value="1"/>
</dbReference>
<evidence type="ECO:0000256" key="1">
    <source>
        <dbReference type="ARBA" id="ARBA00021292"/>
    </source>
</evidence>